<dbReference type="GO" id="GO:0005634">
    <property type="term" value="C:nucleus"/>
    <property type="evidence" value="ECO:0007669"/>
    <property type="project" value="TreeGrafter"/>
</dbReference>
<feature type="domain" description="Rhodanese" evidence="8">
    <location>
        <begin position="50"/>
        <end position="147"/>
    </location>
</feature>
<accession>A0A0N5AYG0</accession>
<keyword evidence="3" id="KW-0132">Cell division</keyword>
<dbReference type="EC" id="3.1.3.48" evidence="2"/>
<evidence type="ECO:0000256" key="1">
    <source>
        <dbReference type="ARBA" id="ARBA00011065"/>
    </source>
</evidence>
<dbReference type="SMART" id="SM00450">
    <property type="entry name" value="RHOD"/>
    <property type="match status" value="1"/>
</dbReference>
<dbReference type="GO" id="GO:0010971">
    <property type="term" value="P:positive regulation of G2/M transition of mitotic cell cycle"/>
    <property type="evidence" value="ECO:0007669"/>
    <property type="project" value="TreeGrafter"/>
</dbReference>
<dbReference type="GO" id="GO:0110032">
    <property type="term" value="P:positive regulation of G2/MI transition of meiotic cell cycle"/>
    <property type="evidence" value="ECO:0007669"/>
    <property type="project" value="TreeGrafter"/>
</dbReference>
<evidence type="ECO:0000256" key="4">
    <source>
        <dbReference type="ARBA" id="ARBA00022801"/>
    </source>
</evidence>
<keyword evidence="9" id="KW-1185">Reference proteome</keyword>
<name>A0A0N5AYG0_9BILA</name>
<evidence type="ECO:0000313" key="10">
    <source>
        <dbReference type="WBParaSite" id="SMUV_0001000101-mRNA-1"/>
    </source>
</evidence>
<evidence type="ECO:0000256" key="7">
    <source>
        <dbReference type="ARBA" id="ARBA00051722"/>
    </source>
</evidence>
<sequence length="248" mass="30113">MKLIKSQKKTFLQYYSLNTVEKPQIFSAAFRSISGEEVARLMNSGTLEQFYSRYIIIDCRYPYEYRGGHIRVIIFFYWYFYDKEKFDEMSGKIPIFYCEYSQKRGPTAAEYLREIDRVRNAERYPRLDYEEIYVLDRGYKQFFEDGRFSADVLQKNYCSPFGYVRMFATPFRSTLAKYNSHRTRGNRYQPHTLKDRNKRLQNFLEQAEQSPLQFKRLRQSPAILLVSFCFRQCDQQLLVAYYYICYQY</sequence>
<dbReference type="InterPro" id="IPR000751">
    <property type="entry name" value="MPI_Phosphatase"/>
</dbReference>
<dbReference type="WBParaSite" id="SMUV_0001000101-mRNA-1">
    <property type="protein sequence ID" value="SMUV_0001000101-mRNA-1"/>
    <property type="gene ID" value="SMUV_0001000101"/>
</dbReference>
<dbReference type="PROSITE" id="PS50206">
    <property type="entry name" value="RHODANESE_3"/>
    <property type="match status" value="1"/>
</dbReference>
<dbReference type="PANTHER" id="PTHR10828:SF76">
    <property type="entry name" value="M-PHASE INDUCER PHOSPHATASE"/>
    <property type="match status" value="1"/>
</dbReference>
<dbReference type="SUPFAM" id="SSF52821">
    <property type="entry name" value="Rhodanese/Cell cycle control phosphatase"/>
    <property type="match status" value="1"/>
</dbReference>
<evidence type="ECO:0000313" key="9">
    <source>
        <dbReference type="Proteomes" id="UP000046393"/>
    </source>
</evidence>
<dbReference type="GO" id="GO:0051301">
    <property type="term" value="P:cell division"/>
    <property type="evidence" value="ECO:0007669"/>
    <property type="project" value="UniProtKB-KW"/>
</dbReference>
<dbReference type="InterPro" id="IPR036873">
    <property type="entry name" value="Rhodanese-like_dom_sf"/>
</dbReference>
<reference evidence="10" key="1">
    <citation type="submission" date="2017-02" db="UniProtKB">
        <authorList>
            <consortium name="WormBaseParasite"/>
        </authorList>
    </citation>
    <scope>IDENTIFICATION</scope>
</reference>
<evidence type="ECO:0000256" key="3">
    <source>
        <dbReference type="ARBA" id="ARBA00022618"/>
    </source>
</evidence>
<dbReference type="GO" id="GO:0000086">
    <property type="term" value="P:G2/M transition of mitotic cell cycle"/>
    <property type="evidence" value="ECO:0007669"/>
    <property type="project" value="TreeGrafter"/>
</dbReference>
<dbReference type="PRINTS" id="PR00716">
    <property type="entry name" value="MPIPHPHTASE"/>
</dbReference>
<keyword evidence="4" id="KW-0378">Hydrolase</keyword>
<evidence type="ECO:0000259" key="8">
    <source>
        <dbReference type="PROSITE" id="PS50206"/>
    </source>
</evidence>
<dbReference type="Pfam" id="PF00581">
    <property type="entry name" value="Rhodanese"/>
    <property type="match status" value="1"/>
</dbReference>
<dbReference type="Proteomes" id="UP000046393">
    <property type="component" value="Unplaced"/>
</dbReference>
<dbReference type="AlphaFoldDB" id="A0A0N5AYG0"/>
<organism evidence="9 10">
    <name type="scientific">Syphacia muris</name>
    <dbReference type="NCBI Taxonomy" id="451379"/>
    <lineage>
        <taxon>Eukaryota</taxon>
        <taxon>Metazoa</taxon>
        <taxon>Ecdysozoa</taxon>
        <taxon>Nematoda</taxon>
        <taxon>Chromadorea</taxon>
        <taxon>Rhabditida</taxon>
        <taxon>Spirurina</taxon>
        <taxon>Oxyuridomorpha</taxon>
        <taxon>Oxyuroidea</taxon>
        <taxon>Oxyuridae</taxon>
        <taxon>Syphacia</taxon>
    </lineage>
</organism>
<proteinExistence type="inferred from homology"/>
<dbReference type="InterPro" id="IPR001763">
    <property type="entry name" value="Rhodanese-like_dom"/>
</dbReference>
<dbReference type="GO" id="GO:0004725">
    <property type="term" value="F:protein tyrosine phosphatase activity"/>
    <property type="evidence" value="ECO:0007669"/>
    <property type="project" value="UniProtKB-EC"/>
</dbReference>
<evidence type="ECO:0000256" key="2">
    <source>
        <dbReference type="ARBA" id="ARBA00013064"/>
    </source>
</evidence>
<evidence type="ECO:0000256" key="5">
    <source>
        <dbReference type="ARBA" id="ARBA00022912"/>
    </source>
</evidence>
<comment type="similarity">
    <text evidence="1">Belongs to the MPI phosphatase family.</text>
</comment>
<comment type="catalytic activity">
    <reaction evidence="7">
        <text>O-phospho-L-tyrosyl-[protein] + H2O = L-tyrosyl-[protein] + phosphate</text>
        <dbReference type="Rhea" id="RHEA:10684"/>
        <dbReference type="Rhea" id="RHEA-COMP:10136"/>
        <dbReference type="Rhea" id="RHEA-COMP:20101"/>
        <dbReference type="ChEBI" id="CHEBI:15377"/>
        <dbReference type="ChEBI" id="CHEBI:43474"/>
        <dbReference type="ChEBI" id="CHEBI:46858"/>
        <dbReference type="ChEBI" id="CHEBI:61978"/>
        <dbReference type="EC" id="3.1.3.48"/>
    </reaction>
</comment>
<keyword evidence="5" id="KW-0904">Protein phosphatase</keyword>
<dbReference type="STRING" id="451379.A0A0N5AYG0"/>
<dbReference type="Gene3D" id="3.40.250.10">
    <property type="entry name" value="Rhodanese-like domain"/>
    <property type="match status" value="1"/>
</dbReference>
<keyword evidence="6" id="KW-0131">Cell cycle</keyword>
<dbReference type="GO" id="GO:0005737">
    <property type="term" value="C:cytoplasm"/>
    <property type="evidence" value="ECO:0007669"/>
    <property type="project" value="TreeGrafter"/>
</dbReference>
<dbReference type="PANTHER" id="PTHR10828">
    <property type="entry name" value="M-PHASE INDUCER PHOSPHATASE DUAL SPECIFICITY PHOSPHATASE CDC25"/>
    <property type="match status" value="1"/>
</dbReference>
<evidence type="ECO:0000256" key="6">
    <source>
        <dbReference type="ARBA" id="ARBA00023306"/>
    </source>
</evidence>
<protein>
    <recommendedName>
        <fullName evidence="2">protein-tyrosine-phosphatase</fullName>
        <ecNumber evidence="2">3.1.3.48</ecNumber>
    </recommendedName>
</protein>